<dbReference type="FunFam" id="1.20.1250.20:FF:000078">
    <property type="entry name" value="MFS maltose transporter, putative"/>
    <property type="match status" value="1"/>
</dbReference>
<feature type="transmembrane region" description="Helical" evidence="8">
    <location>
        <begin position="47"/>
        <end position="67"/>
    </location>
</feature>
<dbReference type="InterPro" id="IPR005828">
    <property type="entry name" value="MFS_sugar_transport-like"/>
</dbReference>
<evidence type="ECO:0000256" key="4">
    <source>
        <dbReference type="ARBA" id="ARBA00022692"/>
    </source>
</evidence>
<feature type="transmembrane region" description="Helical" evidence="8">
    <location>
        <begin position="217"/>
        <end position="240"/>
    </location>
</feature>
<feature type="transmembrane region" description="Helical" evidence="8">
    <location>
        <begin position="408"/>
        <end position="426"/>
    </location>
</feature>
<accession>A0A423W762</accession>
<dbReference type="Gene3D" id="1.20.1250.20">
    <property type="entry name" value="MFS general substrate transporter like domains"/>
    <property type="match status" value="1"/>
</dbReference>
<dbReference type="NCBIfam" id="TIGR00879">
    <property type="entry name" value="SP"/>
    <property type="match status" value="1"/>
</dbReference>
<keyword evidence="11" id="KW-1185">Reference proteome</keyword>
<reference evidence="10 11" key="1">
    <citation type="submission" date="2015-09" db="EMBL/GenBank/DDBJ databases">
        <title>Host preference determinants of Valsa canker pathogens revealed by comparative genomics.</title>
        <authorList>
            <person name="Yin Z."/>
            <person name="Huang L."/>
        </authorList>
    </citation>
    <scope>NUCLEOTIDE SEQUENCE [LARGE SCALE GENOMIC DNA]</scope>
    <source>
        <strain evidence="10 11">SXYLt</strain>
    </source>
</reference>
<feature type="transmembrane region" description="Helical" evidence="8">
    <location>
        <begin position="130"/>
        <end position="148"/>
    </location>
</feature>
<evidence type="ECO:0000256" key="1">
    <source>
        <dbReference type="ARBA" id="ARBA00004141"/>
    </source>
</evidence>
<dbReference type="STRING" id="1230097.A0A423W762"/>
<name>A0A423W762_9PEZI</name>
<dbReference type="InterPro" id="IPR036259">
    <property type="entry name" value="MFS_trans_sf"/>
</dbReference>
<dbReference type="InterPro" id="IPR005829">
    <property type="entry name" value="Sugar_transporter_CS"/>
</dbReference>
<evidence type="ECO:0000259" key="9">
    <source>
        <dbReference type="PROSITE" id="PS50850"/>
    </source>
</evidence>
<evidence type="ECO:0000256" key="6">
    <source>
        <dbReference type="ARBA" id="ARBA00023136"/>
    </source>
</evidence>
<feature type="transmembrane region" description="Helical" evidence="8">
    <location>
        <begin position="188"/>
        <end position="205"/>
    </location>
</feature>
<dbReference type="OrthoDB" id="6612291at2759"/>
<comment type="subcellular location">
    <subcellularLocation>
        <location evidence="1">Membrane</location>
        <topology evidence="1">Multi-pass membrane protein</topology>
    </subcellularLocation>
</comment>
<dbReference type="GO" id="GO:0016020">
    <property type="term" value="C:membrane"/>
    <property type="evidence" value="ECO:0007669"/>
    <property type="project" value="UniProtKB-SubCell"/>
</dbReference>
<keyword evidence="4 8" id="KW-0812">Transmembrane</keyword>
<evidence type="ECO:0000256" key="8">
    <source>
        <dbReference type="SAM" id="Phobius"/>
    </source>
</evidence>
<dbReference type="InterPro" id="IPR020846">
    <property type="entry name" value="MFS_dom"/>
</dbReference>
<evidence type="ECO:0000256" key="5">
    <source>
        <dbReference type="ARBA" id="ARBA00022989"/>
    </source>
</evidence>
<feature type="transmembrane region" description="Helical" evidence="8">
    <location>
        <begin position="471"/>
        <end position="488"/>
    </location>
</feature>
<keyword evidence="3" id="KW-0813">Transport</keyword>
<dbReference type="InterPro" id="IPR050360">
    <property type="entry name" value="MFS_Sugar_Transporters"/>
</dbReference>
<feature type="transmembrane region" description="Helical" evidence="8">
    <location>
        <begin position="343"/>
        <end position="363"/>
    </location>
</feature>
<dbReference type="GO" id="GO:0005351">
    <property type="term" value="F:carbohydrate:proton symporter activity"/>
    <property type="evidence" value="ECO:0007669"/>
    <property type="project" value="TreeGrafter"/>
</dbReference>
<protein>
    <recommendedName>
        <fullName evidence="9">Major facilitator superfamily (MFS) profile domain-containing protein</fullName>
    </recommendedName>
</protein>
<dbReference type="EMBL" id="LKEB01000059">
    <property type="protein sequence ID" value="ROV99176.1"/>
    <property type="molecule type" value="Genomic_DNA"/>
</dbReference>
<proteinExistence type="inferred from homology"/>
<feature type="region of interest" description="Disordered" evidence="7">
    <location>
        <begin position="691"/>
        <end position="710"/>
    </location>
</feature>
<comment type="caution">
    <text evidence="10">The sequence shown here is derived from an EMBL/GenBank/DDBJ whole genome shotgun (WGS) entry which is preliminary data.</text>
</comment>
<dbReference type="FunCoup" id="A0A423W762">
    <property type="interactions" value="34"/>
</dbReference>
<dbReference type="InterPro" id="IPR003663">
    <property type="entry name" value="Sugar/inositol_transpt"/>
</dbReference>
<dbReference type="InParanoid" id="A0A423W762"/>
<evidence type="ECO:0000256" key="2">
    <source>
        <dbReference type="ARBA" id="ARBA00010992"/>
    </source>
</evidence>
<feature type="transmembrane region" description="Helical" evidence="8">
    <location>
        <begin position="309"/>
        <end position="331"/>
    </location>
</feature>
<dbReference type="SUPFAM" id="SSF103473">
    <property type="entry name" value="MFS general substrate transporter"/>
    <property type="match status" value="1"/>
</dbReference>
<keyword evidence="6 8" id="KW-0472">Membrane</keyword>
<feature type="transmembrane region" description="Helical" evidence="8">
    <location>
        <begin position="154"/>
        <end position="176"/>
    </location>
</feature>
<evidence type="ECO:0000313" key="10">
    <source>
        <dbReference type="EMBL" id="ROV99176.1"/>
    </source>
</evidence>
<comment type="similarity">
    <text evidence="2">Belongs to the major facilitator superfamily. Sugar transporter (TC 2.A.1.1) family.</text>
</comment>
<dbReference type="Pfam" id="PF00083">
    <property type="entry name" value="Sugar_tr"/>
    <property type="match status" value="1"/>
</dbReference>
<feature type="domain" description="Major facilitator superfamily (MFS) profile" evidence="9">
    <location>
        <begin position="54"/>
        <end position="494"/>
    </location>
</feature>
<dbReference type="AlphaFoldDB" id="A0A423W762"/>
<keyword evidence="5 8" id="KW-1133">Transmembrane helix</keyword>
<gene>
    <name evidence="10" type="ORF">VPNG_08182</name>
</gene>
<sequence length="738" mass="81707">MTTDDLTKQPTAEDADTLTKPKIGQTTTTAIAIQTEHDLTFTQACRLYPSAILWSAFVSLGVIMTAFDPQLLGNLYATPQFQRDFGYEYEGGYIVSAAWQTGLSMGNPVGQVVGALFAAYPMDLYGRKRTFGACVALTGALVFIQFFARSLPVLLVGELIGGLVLGCYVVIAPAYASEVCPVALRGHLTSYVNLCFVIGQLIANGTTAGTEALDNHWAYSLPFALQWFWVAVILPGMFFVPESPWWLVRKGRMEDAEEALRRLGSEKVDVKASLAMIEETDRLERELEAGSTYWDCFKGANLVRTEISCGVYCAQVLSGVYLVNYGTYFFQLAGLPTSRAFDMGIGFLAVGFVATILSWALIIRIGRRPIFLGGLLALTILMLVIGILDCIPGRPSGAIWAESSLMIIWNFAYDLSVGPICFVIISEASATRVRSRSIAVATAAQAILGIVMTVAIPYMINADEADMQGKLGFFFGGLAALCYVWAYFRMPETMGRTYEELDLLFDRRVPARQFKGYRIVYDLLAQTTTSATTQFTTALGLHISNRQPCLVATSIGRASTQTQTPLPSRQAMTFPSSVATPASIPHRALLTNQTHIQDATDIGIVCLLAWMAMSEQWTRAKEKRTCHMWIGPADSTDMAKGRERQGKMARKDSAEDLKLDGRVDCMVLDWEGDDMPKPTYEELDADREPEVEIREEDEDNRVQSTVSPGGSWYELNNEDYLLTKERGIWEEQRERSEW</sequence>
<feature type="transmembrane region" description="Helical" evidence="8">
    <location>
        <begin position="438"/>
        <end position="459"/>
    </location>
</feature>
<dbReference type="Proteomes" id="UP000285146">
    <property type="component" value="Unassembled WGS sequence"/>
</dbReference>
<organism evidence="10 11">
    <name type="scientific">Cytospora leucostoma</name>
    <dbReference type="NCBI Taxonomy" id="1230097"/>
    <lineage>
        <taxon>Eukaryota</taxon>
        <taxon>Fungi</taxon>
        <taxon>Dikarya</taxon>
        <taxon>Ascomycota</taxon>
        <taxon>Pezizomycotina</taxon>
        <taxon>Sordariomycetes</taxon>
        <taxon>Sordariomycetidae</taxon>
        <taxon>Diaporthales</taxon>
        <taxon>Cytosporaceae</taxon>
        <taxon>Cytospora</taxon>
    </lineage>
</organism>
<dbReference type="PROSITE" id="PS50850">
    <property type="entry name" value="MFS"/>
    <property type="match status" value="1"/>
</dbReference>
<evidence type="ECO:0000256" key="3">
    <source>
        <dbReference type="ARBA" id="ARBA00022448"/>
    </source>
</evidence>
<dbReference type="PANTHER" id="PTHR48022:SF83">
    <property type="entry name" value="MAJOR FACILITATOR SUPERFAMILY (MFS) PROFILE DOMAIN-CONTAINING PROTEIN"/>
    <property type="match status" value="1"/>
</dbReference>
<feature type="transmembrane region" description="Helical" evidence="8">
    <location>
        <begin position="370"/>
        <end position="388"/>
    </location>
</feature>
<evidence type="ECO:0000256" key="7">
    <source>
        <dbReference type="SAM" id="MobiDB-lite"/>
    </source>
</evidence>
<evidence type="ECO:0000313" key="11">
    <source>
        <dbReference type="Proteomes" id="UP000285146"/>
    </source>
</evidence>
<dbReference type="PROSITE" id="PS00216">
    <property type="entry name" value="SUGAR_TRANSPORT_1"/>
    <property type="match status" value="1"/>
</dbReference>
<dbReference type="PANTHER" id="PTHR48022">
    <property type="entry name" value="PLASTIDIC GLUCOSE TRANSPORTER 4"/>
    <property type="match status" value="1"/>
</dbReference>